<feature type="transmembrane region" description="Helical" evidence="9">
    <location>
        <begin position="90"/>
        <end position="114"/>
    </location>
</feature>
<accession>A0A179D5A8</accession>
<feature type="transmembrane region" description="Helical" evidence="9">
    <location>
        <begin position="226"/>
        <end position="249"/>
    </location>
</feature>
<dbReference type="GO" id="GO:0006865">
    <property type="term" value="P:amino acid transport"/>
    <property type="evidence" value="ECO:0007669"/>
    <property type="project" value="UniProtKB-KW"/>
</dbReference>
<dbReference type="PATRIC" id="fig|999894.6.peg.448"/>
<evidence type="ECO:0000256" key="4">
    <source>
        <dbReference type="ARBA" id="ARBA00022692"/>
    </source>
</evidence>
<keyword evidence="5" id="KW-0029">Amino-acid transport</keyword>
<dbReference type="InterPro" id="IPR052157">
    <property type="entry name" value="BCAA_transport_permease"/>
</dbReference>
<evidence type="ECO:0000256" key="7">
    <source>
        <dbReference type="ARBA" id="ARBA00023136"/>
    </source>
</evidence>
<dbReference type="STRING" id="999894.TDIS_0446"/>
<feature type="transmembrane region" description="Helical" evidence="9">
    <location>
        <begin position="261"/>
        <end position="277"/>
    </location>
</feature>
<dbReference type="RefSeq" id="WP_068668882.1">
    <property type="nucleotide sequence ID" value="NZ_LWLG01000002.1"/>
</dbReference>
<protein>
    <submittedName>
        <fullName evidence="10">High-affinity branched-chain amino acid transport system permease protein LivH</fullName>
    </submittedName>
</protein>
<evidence type="ECO:0000256" key="2">
    <source>
        <dbReference type="ARBA" id="ARBA00022448"/>
    </source>
</evidence>
<dbReference type="Proteomes" id="UP000078390">
    <property type="component" value="Unassembled WGS sequence"/>
</dbReference>
<evidence type="ECO:0000256" key="6">
    <source>
        <dbReference type="ARBA" id="ARBA00022989"/>
    </source>
</evidence>
<evidence type="ECO:0000256" key="8">
    <source>
        <dbReference type="ARBA" id="ARBA00037998"/>
    </source>
</evidence>
<dbReference type="Pfam" id="PF02653">
    <property type="entry name" value="BPD_transp_2"/>
    <property type="match status" value="1"/>
</dbReference>
<proteinExistence type="inferred from homology"/>
<dbReference type="CDD" id="cd06582">
    <property type="entry name" value="TM_PBP1_LivH_like"/>
    <property type="match status" value="1"/>
</dbReference>
<keyword evidence="3" id="KW-1003">Cell membrane</keyword>
<sequence>MENFLEFLFAGLVNGAIYALIALGFMIIYNATGVINFAQGEFVMLGAMLTASLTGKFHFPLLLMLPIVLVFVALIGALTERLTIYPAREASPLILIIITIGVSILLKGLAMFVWGKDPLPVKAFIPGGPYHFLGATLPPQGVLILLVTVLAFLTTEAFFRFTLWGKAMRACAYNRLGARVIGINISNLTCISFALSAALSGLAGIIISPLTFATYDMGTMLGLKGFSAAVFGGLGSAAGAFCGGLILGVLETLSAGYLSSAYKDAVAFLLLLMVLFVRPEGLLSLKTAEKL</sequence>
<comment type="subcellular location">
    <subcellularLocation>
        <location evidence="1">Cell membrane</location>
        <topology evidence="1">Multi-pass membrane protein</topology>
    </subcellularLocation>
</comment>
<keyword evidence="6 9" id="KW-1133">Transmembrane helix</keyword>
<reference evidence="10 11" key="1">
    <citation type="submission" date="2016-04" db="EMBL/GenBank/DDBJ databases">
        <title>Genome analysis of Thermosulfurimonas dismutans, the first thermophilic sulfur-disproportionating bacterium of the phylum Thermodesulfobacteria.</title>
        <authorList>
            <person name="Mardanov A.V."/>
            <person name="Beletsky A.V."/>
            <person name="Kadnikov V.V."/>
            <person name="Slobodkin A.I."/>
            <person name="Ravin N.V."/>
        </authorList>
    </citation>
    <scope>NUCLEOTIDE SEQUENCE [LARGE SCALE GENOMIC DNA]</scope>
    <source>
        <strain evidence="10 11">S95</strain>
    </source>
</reference>
<evidence type="ECO:0000313" key="10">
    <source>
        <dbReference type="EMBL" id="OAQ21226.1"/>
    </source>
</evidence>
<gene>
    <name evidence="10" type="ORF">TDIS_0446</name>
</gene>
<evidence type="ECO:0000256" key="1">
    <source>
        <dbReference type="ARBA" id="ARBA00004651"/>
    </source>
</evidence>
<organism evidence="10 11">
    <name type="scientific">Thermosulfurimonas dismutans</name>
    <dbReference type="NCBI Taxonomy" id="999894"/>
    <lineage>
        <taxon>Bacteria</taxon>
        <taxon>Pseudomonadati</taxon>
        <taxon>Thermodesulfobacteriota</taxon>
        <taxon>Thermodesulfobacteria</taxon>
        <taxon>Thermodesulfobacteriales</taxon>
        <taxon>Thermodesulfobacteriaceae</taxon>
        <taxon>Thermosulfurimonas</taxon>
    </lineage>
</organism>
<keyword evidence="4 9" id="KW-0812">Transmembrane</keyword>
<dbReference type="InterPro" id="IPR001851">
    <property type="entry name" value="ABC_transp_permease"/>
</dbReference>
<evidence type="ECO:0000313" key="11">
    <source>
        <dbReference type="Proteomes" id="UP000078390"/>
    </source>
</evidence>
<dbReference type="OrthoDB" id="9779023at2"/>
<feature type="transmembrane region" description="Helical" evidence="9">
    <location>
        <begin position="180"/>
        <end position="206"/>
    </location>
</feature>
<evidence type="ECO:0000256" key="9">
    <source>
        <dbReference type="SAM" id="Phobius"/>
    </source>
</evidence>
<comment type="similarity">
    <text evidence="8">Belongs to the binding-protein-dependent transport system permease family. LivHM subfamily.</text>
</comment>
<dbReference type="PANTHER" id="PTHR11795">
    <property type="entry name" value="BRANCHED-CHAIN AMINO ACID TRANSPORT SYSTEM PERMEASE PROTEIN LIVH"/>
    <property type="match status" value="1"/>
</dbReference>
<feature type="transmembrane region" description="Helical" evidence="9">
    <location>
        <begin position="141"/>
        <end position="159"/>
    </location>
</feature>
<evidence type="ECO:0000256" key="3">
    <source>
        <dbReference type="ARBA" id="ARBA00022475"/>
    </source>
</evidence>
<feature type="transmembrane region" description="Helical" evidence="9">
    <location>
        <begin position="57"/>
        <end position="78"/>
    </location>
</feature>
<keyword evidence="2" id="KW-0813">Transport</keyword>
<dbReference type="EMBL" id="LWLG01000002">
    <property type="protein sequence ID" value="OAQ21226.1"/>
    <property type="molecule type" value="Genomic_DNA"/>
</dbReference>
<keyword evidence="11" id="KW-1185">Reference proteome</keyword>
<name>A0A179D5A8_9BACT</name>
<dbReference type="GO" id="GO:0022857">
    <property type="term" value="F:transmembrane transporter activity"/>
    <property type="evidence" value="ECO:0007669"/>
    <property type="project" value="InterPro"/>
</dbReference>
<dbReference type="GO" id="GO:0005886">
    <property type="term" value="C:plasma membrane"/>
    <property type="evidence" value="ECO:0007669"/>
    <property type="project" value="UniProtKB-SubCell"/>
</dbReference>
<keyword evidence="7 9" id="KW-0472">Membrane</keyword>
<feature type="transmembrane region" description="Helical" evidence="9">
    <location>
        <begin position="7"/>
        <end position="29"/>
    </location>
</feature>
<evidence type="ECO:0000256" key="5">
    <source>
        <dbReference type="ARBA" id="ARBA00022970"/>
    </source>
</evidence>
<dbReference type="PANTHER" id="PTHR11795:SF450">
    <property type="entry name" value="ABC TRANSPORTER PERMEASE PROTEIN"/>
    <property type="match status" value="1"/>
</dbReference>
<comment type="caution">
    <text evidence="10">The sequence shown here is derived from an EMBL/GenBank/DDBJ whole genome shotgun (WGS) entry which is preliminary data.</text>
</comment>
<dbReference type="AlphaFoldDB" id="A0A179D5A8"/>